<proteinExistence type="inferred from homology"/>
<dbReference type="FunFam" id="1.10.10.10:FF:000001">
    <property type="entry name" value="LysR family transcriptional regulator"/>
    <property type="match status" value="1"/>
</dbReference>
<dbReference type="InterPro" id="IPR000847">
    <property type="entry name" value="LysR_HTH_N"/>
</dbReference>
<keyword evidence="4" id="KW-0804">Transcription</keyword>
<evidence type="ECO:0000256" key="4">
    <source>
        <dbReference type="ARBA" id="ARBA00023163"/>
    </source>
</evidence>
<dbReference type="GO" id="GO:0003677">
    <property type="term" value="F:DNA binding"/>
    <property type="evidence" value="ECO:0007669"/>
    <property type="project" value="UniProtKB-KW"/>
</dbReference>
<dbReference type="InterPro" id="IPR036390">
    <property type="entry name" value="WH_DNA-bd_sf"/>
</dbReference>
<dbReference type="Pfam" id="PF00126">
    <property type="entry name" value="HTH_1"/>
    <property type="match status" value="1"/>
</dbReference>
<dbReference type="EMBL" id="QOHO01000067">
    <property type="protein sequence ID" value="RFZ77119.1"/>
    <property type="molecule type" value="Genomic_DNA"/>
</dbReference>
<dbReference type="GO" id="GO:0003700">
    <property type="term" value="F:DNA-binding transcription factor activity"/>
    <property type="evidence" value="ECO:0007669"/>
    <property type="project" value="InterPro"/>
</dbReference>
<dbReference type="CDD" id="cd05466">
    <property type="entry name" value="PBP2_LTTR_substrate"/>
    <property type="match status" value="1"/>
</dbReference>
<dbReference type="AlphaFoldDB" id="A0A3E2N7Y1"/>
<dbReference type="PANTHER" id="PTHR30419">
    <property type="entry name" value="HTH-TYPE TRANSCRIPTIONAL REGULATOR YBHD"/>
    <property type="match status" value="1"/>
</dbReference>
<evidence type="ECO:0000256" key="3">
    <source>
        <dbReference type="ARBA" id="ARBA00023125"/>
    </source>
</evidence>
<name>A0A3E2N7Y1_9FIRM</name>
<dbReference type="Proteomes" id="UP000260680">
    <property type="component" value="Unassembled WGS sequence"/>
</dbReference>
<comment type="caution">
    <text evidence="6">The sequence shown here is derived from an EMBL/GenBank/DDBJ whole genome shotgun (WGS) entry which is preliminary data.</text>
</comment>
<organism evidence="6 7">
    <name type="scientific">Lacrimispora amygdalina</name>
    <dbReference type="NCBI Taxonomy" id="253257"/>
    <lineage>
        <taxon>Bacteria</taxon>
        <taxon>Bacillati</taxon>
        <taxon>Bacillota</taxon>
        <taxon>Clostridia</taxon>
        <taxon>Lachnospirales</taxon>
        <taxon>Lachnospiraceae</taxon>
        <taxon>Lacrimispora</taxon>
    </lineage>
</organism>
<accession>A0A3E2N7Y1</accession>
<keyword evidence="3" id="KW-0238">DNA-binding</keyword>
<keyword evidence="2" id="KW-0805">Transcription regulation</keyword>
<comment type="similarity">
    <text evidence="1">Belongs to the LysR transcriptional regulatory family.</text>
</comment>
<protein>
    <submittedName>
        <fullName evidence="6">LysR family transcriptional regulator</fullName>
    </submittedName>
</protein>
<dbReference type="Gene3D" id="1.10.10.10">
    <property type="entry name" value="Winged helix-like DNA-binding domain superfamily/Winged helix DNA-binding domain"/>
    <property type="match status" value="1"/>
</dbReference>
<dbReference type="InterPro" id="IPR050950">
    <property type="entry name" value="HTH-type_LysR_regulators"/>
</dbReference>
<dbReference type="SUPFAM" id="SSF53850">
    <property type="entry name" value="Periplasmic binding protein-like II"/>
    <property type="match status" value="1"/>
</dbReference>
<dbReference type="SUPFAM" id="SSF46785">
    <property type="entry name" value="Winged helix' DNA-binding domain"/>
    <property type="match status" value="1"/>
</dbReference>
<dbReference type="Gene3D" id="3.40.190.290">
    <property type="match status" value="1"/>
</dbReference>
<dbReference type="GO" id="GO:0005829">
    <property type="term" value="C:cytosol"/>
    <property type="evidence" value="ECO:0007669"/>
    <property type="project" value="TreeGrafter"/>
</dbReference>
<dbReference type="PROSITE" id="PS50931">
    <property type="entry name" value="HTH_LYSR"/>
    <property type="match status" value="1"/>
</dbReference>
<dbReference type="InterPro" id="IPR005119">
    <property type="entry name" value="LysR_subst-bd"/>
</dbReference>
<evidence type="ECO:0000256" key="1">
    <source>
        <dbReference type="ARBA" id="ARBA00009437"/>
    </source>
</evidence>
<gene>
    <name evidence="6" type="ORF">DS742_20105</name>
</gene>
<dbReference type="OrthoDB" id="9803735at2"/>
<feature type="domain" description="HTH lysR-type" evidence="5">
    <location>
        <begin position="1"/>
        <end position="58"/>
    </location>
</feature>
<evidence type="ECO:0000313" key="7">
    <source>
        <dbReference type="Proteomes" id="UP000260680"/>
    </source>
</evidence>
<sequence length="306" mass="34500">MELKELRYIVTLAEEGSISRAADRLFMAQSSLSQFLQQYEKELGTALFARTAKGIRPTTGGANFIENARQILIQYRRAENELWDSVNLEGGRIIFGISSFRGRYMLPGILADFQKKYPKVKVDIVEANSMELEEELTAGKLDLAVVALPVNLKGKVEKFYRDEVVIVCSKNHPAMEYVYRDDKTGQYHMELKDAAMFSFILSDYNTMLGTISRQLFEKENLKVHSDNSNITAALSVGMARAGLGLAFTYRSCMEEYEDTAYISVGRQGIFLDLALACSAMGYQSKAVFAFGDMIKERYKRKPLPVS</sequence>
<dbReference type="Pfam" id="PF03466">
    <property type="entry name" value="LysR_substrate"/>
    <property type="match status" value="1"/>
</dbReference>
<dbReference type="PANTHER" id="PTHR30419:SF25">
    <property type="entry name" value="HTH-TYPE TRANSCRIPTIONAL REGULATOR YTLI"/>
    <property type="match status" value="1"/>
</dbReference>
<evidence type="ECO:0000256" key="2">
    <source>
        <dbReference type="ARBA" id="ARBA00023015"/>
    </source>
</evidence>
<dbReference type="RefSeq" id="WP_117418754.1">
    <property type="nucleotide sequence ID" value="NZ_QOHO01000067.1"/>
</dbReference>
<evidence type="ECO:0000259" key="5">
    <source>
        <dbReference type="PROSITE" id="PS50931"/>
    </source>
</evidence>
<dbReference type="InterPro" id="IPR036388">
    <property type="entry name" value="WH-like_DNA-bd_sf"/>
</dbReference>
<evidence type="ECO:0000313" key="6">
    <source>
        <dbReference type="EMBL" id="RFZ77119.1"/>
    </source>
</evidence>
<reference evidence="6 7" key="1">
    <citation type="submission" date="2018-07" db="EMBL/GenBank/DDBJ databases">
        <title>New species, Clostridium PI-S10-A1B.</title>
        <authorList>
            <person name="Krishna G."/>
            <person name="Summeta K."/>
            <person name="Shikha S."/>
            <person name="Prabhu P.B."/>
            <person name="Suresh K."/>
        </authorList>
    </citation>
    <scope>NUCLEOTIDE SEQUENCE [LARGE SCALE GENOMIC DNA]</scope>
    <source>
        <strain evidence="6 7">PI-S10-A1B</strain>
    </source>
</reference>